<comment type="caution">
    <text evidence="1">The sequence shown here is derived from an EMBL/GenBank/DDBJ whole genome shotgun (WGS) entry which is preliminary data.</text>
</comment>
<evidence type="ECO:0000313" key="2">
    <source>
        <dbReference type="Proteomes" id="UP001431775"/>
    </source>
</evidence>
<name>A0ABT6Q4V3_9PROT</name>
<dbReference type="Pfam" id="PF21852">
    <property type="entry name" value="DUF6911"/>
    <property type="match status" value="1"/>
</dbReference>
<organism evidence="1 2">
    <name type="scientific">Commensalibacter nepenthis</name>
    <dbReference type="NCBI Taxonomy" id="3043872"/>
    <lineage>
        <taxon>Bacteria</taxon>
        <taxon>Pseudomonadati</taxon>
        <taxon>Pseudomonadota</taxon>
        <taxon>Alphaproteobacteria</taxon>
        <taxon>Acetobacterales</taxon>
        <taxon>Acetobacteraceae</taxon>
    </lineage>
</organism>
<dbReference type="Proteomes" id="UP001431775">
    <property type="component" value="Unassembled WGS sequence"/>
</dbReference>
<dbReference type="InterPro" id="IPR054205">
    <property type="entry name" value="DUF6911"/>
</dbReference>
<protein>
    <submittedName>
        <fullName evidence="1">Uncharacterized protein</fullName>
    </submittedName>
</protein>
<dbReference type="EMBL" id="JASBAN010000001">
    <property type="protein sequence ID" value="MDI2111772.1"/>
    <property type="molecule type" value="Genomic_DNA"/>
</dbReference>
<accession>A0ABT6Q4V3</accession>
<reference evidence="1" key="1">
    <citation type="submission" date="2023-05" db="EMBL/GenBank/DDBJ databases">
        <title>Whole genome sequence of Commensalibacter sp.</title>
        <authorList>
            <person name="Charoenyingcharoen P."/>
            <person name="Yukphan P."/>
        </authorList>
    </citation>
    <scope>NUCLEOTIDE SEQUENCE</scope>
    <source>
        <strain evidence="1">TBRC 10068</strain>
    </source>
</reference>
<dbReference type="RefSeq" id="WP_281461461.1">
    <property type="nucleotide sequence ID" value="NZ_JASBAN010000001.1"/>
</dbReference>
<keyword evidence="2" id="KW-1185">Reference proteome</keyword>
<evidence type="ECO:0000313" key="1">
    <source>
        <dbReference type="EMBL" id="MDI2111772.1"/>
    </source>
</evidence>
<sequence>MNIKFRLGGYYLQGCDEIRTQLPLINQPSITELMNHLTVLKIRDGVLGLGNDQEENHKPYELRLYSDNHNYLVMMETILPDGDIDIRTFRNPSALDEFTSMLGEPYGAWSIVQNFDLVIKAFKEFLETGDVSRDLLS</sequence>
<proteinExistence type="predicted"/>
<gene>
    <name evidence="1" type="ORF">QJV33_00450</name>
</gene>